<organism evidence="1 2">
    <name type="scientific">Boudabousia liubingyangii</name>
    <dbReference type="NCBI Taxonomy" id="1921764"/>
    <lineage>
        <taxon>Bacteria</taxon>
        <taxon>Bacillati</taxon>
        <taxon>Actinomycetota</taxon>
        <taxon>Actinomycetes</taxon>
        <taxon>Actinomycetales</taxon>
        <taxon>Actinomycetaceae</taxon>
        <taxon>Boudabousia</taxon>
    </lineage>
</organism>
<dbReference type="EMBL" id="MQSV01000007">
    <property type="protein sequence ID" value="OKL45995.1"/>
    <property type="molecule type" value="Genomic_DNA"/>
</dbReference>
<keyword evidence="2" id="KW-1185">Reference proteome</keyword>
<dbReference type="InterPro" id="IPR021555">
    <property type="entry name" value="DUF3000"/>
</dbReference>
<gene>
    <name evidence="1" type="ORF">BSR29_08425</name>
</gene>
<comment type="caution">
    <text evidence="1">The sequence shown here is derived from an EMBL/GenBank/DDBJ whole genome shotgun (WGS) entry which is preliminary data.</text>
</comment>
<dbReference type="STRING" id="1921764.BSR28_04400"/>
<evidence type="ECO:0000313" key="2">
    <source>
        <dbReference type="Proteomes" id="UP000186785"/>
    </source>
</evidence>
<accession>A0A1Q5PJD4</accession>
<reference evidence="1 2" key="1">
    <citation type="submission" date="2016-11" db="EMBL/GenBank/DDBJ databases">
        <title>Actinomyces gypaetusis sp. nov. isolated from the vulture Gypaetus barbatus in Qinghai Tibet Plateau China.</title>
        <authorList>
            <person name="Meng X."/>
        </authorList>
    </citation>
    <scope>NUCLEOTIDE SEQUENCE [LARGE SCALE GENOMIC DNA]</scope>
    <source>
        <strain evidence="1 2">VUL4_2</strain>
    </source>
</reference>
<evidence type="ECO:0000313" key="1">
    <source>
        <dbReference type="EMBL" id="OKL45995.1"/>
    </source>
</evidence>
<dbReference type="AlphaFoldDB" id="A0A1Q5PJD4"/>
<dbReference type="Pfam" id="PF11452">
    <property type="entry name" value="DUF3000"/>
    <property type="match status" value="1"/>
</dbReference>
<name>A0A1Q5PJD4_9ACTO</name>
<sequence>MLLSQYLSCVNQKNMPPADFLSALRSLREARMSSDFSYEEVPAPRNIAPFSAALSLQTRENSDHPTHGRFLVFYNPEWVEEWQGNFRIVMMISAVTDDEIAADPVIKQVAWDWLHEALDASGAGASNLSGTVTIESSQSFGALRPQAPVSNIEMRASWTPASTDLAPHLEAWGILATFCEGDEPTSPLYPVRDLRSTHHHV</sequence>
<evidence type="ECO:0008006" key="3">
    <source>
        <dbReference type="Google" id="ProtNLM"/>
    </source>
</evidence>
<dbReference type="Proteomes" id="UP000186785">
    <property type="component" value="Unassembled WGS sequence"/>
</dbReference>
<protein>
    <recommendedName>
        <fullName evidence="3">DUF3000 domain-containing protein</fullName>
    </recommendedName>
</protein>
<proteinExistence type="predicted"/>